<name>A0A5M4B857_9FLAO</name>
<gene>
    <name evidence="2" type="ORF">RCZ01_07440</name>
</gene>
<dbReference type="OrthoDB" id="1151084at2"/>
<dbReference type="RefSeq" id="WP_155284111.1">
    <property type="nucleotide sequence ID" value="NZ_BLBC01000005.1"/>
</dbReference>
<keyword evidence="1" id="KW-1133">Transmembrane helix</keyword>
<evidence type="ECO:0000313" key="2">
    <source>
        <dbReference type="EMBL" id="GET45442.1"/>
    </source>
</evidence>
<keyword evidence="3" id="KW-1185">Reference proteome</keyword>
<feature type="transmembrane region" description="Helical" evidence="1">
    <location>
        <begin position="31"/>
        <end position="55"/>
    </location>
</feature>
<evidence type="ECO:0000313" key="3">
    <source>
        <dbReference type="Proteomes" id="UP000398217"/>
    </source>
</evidence>
<reference evidence="3" key="1">
    <citation type="journal article" date="2020" name="Int. J. Syst. Evol. Microbiol.">
        <title>Capnocytophaga felis sp. nov. isolated from the feline oral cavity.</title>
        <authorList>
            <person name="Suzuki M."/>
            <person name="Umeda K."/>
            <person name="Kimura M."/>
            <person name="Imaoka K."/>
            <person name="Morikawa S."/>
            <person name="Maeda K."/>
        </authorList>
    </citation>
    <scope>NUCLEOTIDE SEQUENCE [LARGE SCALE GENOMIC DNA]</scope>
    <source>
        <strain evidence="3">KC07070</strain>
    </source>
</reference>
<protein>
    <submittedName>
        <fullName evidence="2">Uncharacterized protein</fullName>
    </submittedName>
</protein>
<dbReference type="Proteomes" id="UP000398217">
    <property type="component" value="Unassembled WGS sequence"/>
</dbReference>
<comment type="caution">
    <text evidence="2">The sequence shown here is derived from an EMBL/GenBank/DDBJ whole genome shotgun (WGS) entry which is preliminary data.</text>
</comment>
<dbReference type="EMBL" id="BLBC01000005">
    <property type="protein sequence ID" value="GET45442.1"/>
    <property type="molecule type" value="Genomic_DNA"/>
</dbReference>
<proteinExistence type="predicted"/>
<evidence type="ECO:0000256" key="1">
    <source>
        <dbReference type="SAM" id="Phobius"/>
    </source>
</evidence>
<keyword evidence="1" id="KW-0812">Transmembrane</keyword>
<dbReference type="AlphaFoldDB" id="A0A5M4B857"/>
<feature type="transmembrane region" description="Helical" evidence="1">
    <location>
        <begin position="75"/>
        <end position="95"/>
    </location>
</feature>
<sequence length="190" mass="22248">MKQTILNELHSTIGDETIDFYVFAERKVPRVVSVFFVFFAIFWLLVTLSFGSVFFDDFGRGNAFFEVMNGFALTQIGIFVFIGAVLLVWGVITFFQNGGHFIGTPTRLIHYKRGTTKIYPWSDFTGNMDFNTKQRYITFYLHSDKKEKRDNKTYMICRSVHLFSAKNVLEIAKITYQRITENKDLNKYIF</sequence>
<accession>A0A5M4B857</accession>
<keyword evidence="1" id="KW-0472">Membrane</keyword>
<organism evidence="2 3">
    <name type="scientific">Capnocytophaga felis</name>
    <dbReference type="NCBI Taxonomy" id="2267611"/>
    <lineage>
        <taxon>Bacteria</taxon>
        <taxon>Pseudomonadati</taxon>
        <taxon>Bacteroidota</taxon>
        <taxon>Flavobacteriia</taxon>
        <taxon>Flavobacteriales</taxon>
        <taxon>Flavobacteriaceae</taxon>
        <taxon>Capnocytophaga</taxon>
    </lineage>
</organism>